<dbReference type="OrthoDB" id="9815676at2"/>
<keyword evidence="4" id="KW-0804">Transcription</keyword>
<protein>
    <submittedName>
        <fullName evidence="6">LysR family transcriptional regulator</fullName>
    </submittedName>
</protein>
<name>A0A3E0DNB4_9GAMM</name>
<evidence type="ECO:0000256" key="3">
    <source>
        <dbReference type="ARBA" id="ARBA00023125"/>
    </source>
</evidence>
<dbReference type="AlphaFoldDB" id="A0A3E0DNB4"/>
<feature type="domain" description="HTH lysR-type" evidence="5">
    <location>
        <begin position="3"/>
        <end position="60"/>
    </location>
</feature>
<dbReference type="InterPro" id="IPR058163">
    <property type="entry name" value="LysR-type_TF_proteobact-type"/>
</dbReference>
<dbReference type="Gene3D" id="1.10.10.10">
    <property type="entry name" value="Winged helix-like DNA-binding domain superfamily/Winged helix DNA-binding domain"/>
    <property type="match status" value="1"/>
</dbReference>
<dbReference type="GO" id="GO:0043565">
    <property type="term" value="F:sequence-specific DNA binding"/>
    <property type="evidence" value="ECO:0007669"/>
    <property type="project" value="TreeGrafter"/>
</dbReference>
<reference evidence="6 7" key="1">
    <citation type="submission" date="2018-08" db="EMBL/GenBank/DDBJ databases">
        <title>Genomic Encyclopedia of Type Strains, Phase III (KMG-III): the genomes of soil and plant-associated and newly described type strains.</title>
        <authorList>
            <person name="Whitman W."/>
        </authorList>
    </citation>
    <scope>NUCLEOTIDE SEQUENCE [LARGE SCALE GENOMIC DNA]</scope>
    <source>
        <strain evidence="6 7">CECT 7375</strain>
    </source>
</reference>
<dbReference type="Proteomes" id="UP000256542">
    <property type="component" value="Unassembled WGS sequence"/>
</dbReference>
<keyword evidence="7" id="KW-1185">Reference proteome</keyword>
<dbReference type="SUPFAM" id="SSF53850">
    <property type="entry name" value="Periplasmic binding protein-like II"/>
    <property type="match status" value="1"/>
</dbReference>
<dbReference type="InterPro" id="IPR036388">
    <property type="entry name" value="WH-like_DNA-bd_sf"/>
</dbReference>
<evidence type="ECO:0000313" key="6">
    <source>
        <dbReference type="EMBL" id="REG83291.1"/>
    </source>
</evidence>
<dbReference type="RefSeq" id="WP_115897769.1">
    <property type="nucleotide sequence ID" value="NZ_QUNG01000006.1"/>
</dbReference>
<dbReference type="Gene3D" id="3.40.190.290">
    <property type="match status" value="1"/>
</dbReference>
<gene>
    <name evidence="6" type="ORF">DFP81_106151</name>
</gene>
<dbReference type="CDD" id="cd08422">
    <property type="entry name" value="PBP2_CrgA_like"/>
    <property type="match status" value="1"/>
</dbReference>
<dbReference type="Pfam" id="PF03466">
    <property type="entry name" value="LysR_substrate"/>
    <property type="match status" value="1"/>
</dbReference>
<evidence type="ECO:0000256" key="2">
    <source>
        <dbReference type="ARBA" id="ARBA00023015"/>
    </source>
</evidence>
<dbReference type="PRINTS" id="PR00039">
    <property type="entry name" value="HTHLYSR"/>
</dbReference>
<keyword evidence="3" id="KW-0238">DNA-binding</keyword>
<dbReference type="PANTHER" id="PTHR30537">
    <property type="entry name" value="HTH-TYPE TRANSCRIPTIONAL REGULATOR"/>
    <property type="match status" value="1"/>
</dbReference>
<evidence type="ECO:0000259" key="5">
    <source>
        <dbReference type="PROSITE" id="PS50931"/>
    </source>
</evidence>
<dbReference type="PANTHER" id="PTHR30537:SF31">
    <property type="entry name" value="TRANSCRIPTIONAL REGULATOR, LYSR FAMILY"/>
    <property type="match status" value="1"/>
</dbReference>
<accession>A0A3E0DNB4</accession>
<organism evidence="6 7">
    <name type="scientific">Marinomonas pollencensis</name>
    <dbReference type="NCBI Taxonomy" id="491954"/>
    <lineage>
        <taxon>Bacteria</taxon>
        <taxon>Pseudomonadati</taxon>
        <taxon>Pseudomonadota</taxon>
        <taxon>Gammaproteobacteria</taxon>
        <taxon>Oceanospirillales</taxon>
        <taxon>Oceanospirillaceae</taxon>
        <taxon>Marinomonas</taxon>
    </lineage>
</organism>
<dbReference type="InterPro" id="IPR005119">
    <property type="entry name" value="LysR_subst-bd"/>
</dbReference>
<comment type="caution">
    <text evidence="6">The sequence shown here is derived from an EMBL/GenBank/DDBJ whole genome shotgun (WGS) entry which is preliminary data.</text>
</comment>
<dbReference type="Pfam" id="PF00126">
    <property type="entry name" value="HTH_1"/>
    <property type="match status" value="1"/>
</dbReference>
<sequence>MKVDLNDYYYFVHVVEKKGYTAAARSLNMPKSRLSRHVSQLEERLGIRLLQRTSRSITVTEEGKRFFQHARKLIDTMELAEASISDYATTLSGKVTFSCSTGMAQFSLINIISDFAELHPNVIIEQRISNNTDDLISEGIDFALRGHGKELPNSSLIRRPITQIDWPFFCSPDYLKKVSQIEKPQDLAQCRFLKLGRANAKETVSLLNSEGLRIQQQTNIAMFTEDMGTLKQSAMKGLGVTTLPEYVCSNALQTGQLVRILPDWISQSANLSMLMPSRLGIPQHTRALMDFILDRLPAETIIKPHSNNSSSTY</sequence>
<dbReference type="EMBL" id="QUNG01000006">
    <property type="protein sequence ID" value="REG83291.1"/>
    <property type="molecule type" value="Genomic_DNA"/>
</dbReference>
<evidence type="ECO:0000313" key="7">
    <source>
        <dbReference type="Proteomes" id="UP000256542"/>
    </source>
</evidence>
<dbReference type="InterPro" id="IPR000847">
    <property type="entry name" value="LysR_HTH_N"/>
</dbReference>
<dbReference type="PROSITE" id="PS50931">
    <property type="entry name" value="HTH_LYSR"/>
    <property type="match status" value="1"/>
</dbReference>
<dbReference type="FunFam" id="1.10.10.10:FF:000001">
    <property type="entry name" value="LysR family transcriptional regulator"/>
    <property type="match status" value="1"/>
</dbReference>
<dbReference type="SUPFAM" id="SSF46785">
    <property type="entry name" value="Winged helix' DNA-binding domain"/>
    <property type="match status" value="1"/>
</dbReference>
<dbReference type="InterPro" id="IPR036390">
    <property type="entry name" value="WH_DNA-bd_sf"/>
</dbReference>
<evidence type="ECO:0000256" key="1">
    <source>
        <dbReference type="ARBA" id="ARBA00009437"/>
    </source>
</evidence>
<dbReference type="GO" id="GO:0003700">
    <property type="term" value="F:DNA-binding transcription factor activity"/>
    <property type="evidence" value="ECO:0007669"/>
    <property type="project" value="InterPro"/>
</dbReference>
<proteinExistence type="inferred from homology"/>
<evidence type="ECO:0000256" key="4">
    <source>
        <dbReference type="ARBA" id="ARBA00023163"/>
    </source>
</evidence>
<keyword evidence="2" id="KW-0805">Transcription regulation</keyword>
<dbReference type="GO" id="GO:0006351">
    <property type="term" value="P:DNA-templated transcription"/>
    <property type="evidence" value="ECO:0007669"/>
    <property type="project" value="TreeGrafter"/>
</dbReference>
<comment type="similarity">
    <text evidence="1">Belongs to the LysR transcriptional regulatory family.</text>
</comment>